<reference evidence="1" key="1">
    <citation type="submission" date="2021-02" db="EMBL/GenBank/DDBJ databases">
        <authorList>
            <person name="Dougan E. K."/>
            <person name="Rhodes N."/>
            <person name="Thang M."/>
            <person name="Chan C."/>
        </authorList>
    </citation>
    <scope>NUCLEOTIDE SEQUENCE</scope>
</reference>
<feature type="non-terminal residue" evidence="1">
    <location>
        <position position="1"/>
    </location>
</feature>
<evidence type="ECO:0000313" key="2">
    <source>
        <dbReference type="Proteomes" id="UP000601435"/>
    </source>
</evidence>
<dbReference type="EMBL" id="CAJNJA010039548">
    <property type="protein sequence ID" value="CAE7757639.1"/>
    <property type="molecule type" value="Genomic_DNA"/>
</dbReference>
<dbReference type="Proteomes" id="UP000601435">
    <property type="component" value="Unassembled WGS sequence"/>
</dbReference>
<accession>A0A812Y0C1</accession>
<proteinExistence type="predicted"/>
<gene>
    <name evidence="1" type="primary">Cdc40</name>
    <name evidence="1" type="ORF">SNEC2469_LOCUS22010</name>
</gene>
<protein>
    <submittedName>
        <fullName evidence="1">Cdc40 protein</fullName>
    </submittedName>
</protein>
<dbReference type="AlphaFoldDB" id="A0A812Y0C1"/>
<organism evidence="1 2">
    <name type="scientific">Symbiodinium necroappetens</name>
    <dbReference type="NCBI Taxonomy" id="1628268"/>
    <lineage>
        <taxon>Eukaryota</taxon>
        <taxon>Sar</taxon>
        <taxon>Alveolata</taxon>
        <taxon>Dinophyceae</taxon>
        <taxon>Suessiales</taxon>
        <taxon>Symbiodiniaceae</taxon>
        <taxon>Symbiodinium</taxon>
    </lineage>
</organism>
<keyword evidence="2" id="KW-1185">Reference proteome</keyword>
<name>A0A812Y0C1_9DINO</name>
<comment type="caution">
    <text evidence="1">The sequence shown here is derived from an EMBL/GenBank/DDBJ whole genome shotgun (WGS) entry which is preliminary data.</text>
</comment>
<evidence type="ECO:0000313" key="1">
    <source>
        <dbReference type="EMBL" id="CAE7757639.1"/>
    </source>
</evidence>
<sequence length="75" mass="8606">EIAMGHGALKKRKQLECHPLERFLEECQQEWDEYARKWKADDPSLRDPPAYPYSVAIVKGLLAKHAALVSEQPMS</sequence>